<protein>
    <submittedName>
        <fullName evidence="9">Impact family protein</fullName>
    </submittedName>
</protein>
<evidence type="ECO:0000313" key="10">
    <source>
        <dbReference type="Proteomes" id="UP000199727"/>
    </source>
</evidence>
<sequence length="484" mass="53658">MLTRRAHSLLTLFLQRPPIPFLRRHIVSLRPSMSRHTDPIALADAIASLKLPSGPEHPELQQRSAPEPLRDPHGTLLKSIPLTTQFIEHLLSEENFDNDPNLAAIGYELEALMSIYGDDSIRLAFTSRPPSRNSQLSDTPNTERRGSQQWTDAVWNAEIGFTPGERIRYEVSLPVWEEGDALEGVDPTIMPHKAPVMRILVSLPPTYPNSSPPQLQLLGRYLGSFAIDSGLFGNITRTYISSDGAPFNPGDVCVFEGLTHVQSLARTWYAQQLASGAAREAQRNPQITVSASNSPEASDNEDVGYSQRLSPRPTFSYTRAADDTPPTEAMLRIEAGKDHGLRVWVSEEVVDRKSVFVGRAVKVTDERDVPLVVHELLGDKRVARAAHPAIYAYRIAKDVGGPAGKVYNTDYDDDGESQAGGRLRHLLEILELENVMIIVTRWYGGHKLGADRFKHISKVARDALEIGGFLDEKKDEGKGRKGKK</sequence>
<dbReference type="GO" id="GO:0005737">
    <property type="term" value="C:cytoplasm"/>
    <property type="evidence" value="ECO:0007669"/>
    <property type="project" value="UniProtKB-SubCell"/>
</dbReference>
<dbReference type="PANTHER" id="PTHR16301">
    <property type="entry name" value="IMPACT-RELATED"/>
    <property type="match status" value="1"/>
</dbReference>
<dbReference type="InterPro" id="IPR006575">
    <property type="entry name" value="RWD_dom"/>
</dbReference>
<feature type="compositionally biased region" description="Polar residues" evidence="7">
    <location>
        <begin position="283"/>
        <end position="297"/>
    </location>
</feature>
<dbReference type="InterPro" id="IPR020568">
    <property type="entry name" value="Ribosomal_Su5_D2-typ_SF"/>
</dbReference>
<keyword evidence="3" id="KW-0963">Cytoplasm</keyword>
<dbReference type="OrthoDB" id="69641at2759"/>
<keyword evidence="5" id="KW-0810">Translation regulation</keyword>
<dbReference type="InterPro" id="IPR036956">
    <property type="entry name" value="Impact_N_sf"/>
</dbReference>
<dbReference type="Proteomes" id="UP000199727">
    <property type="component" value="Unassembled WGS sequence"/>
</dbReference>
<dbReference type="GO" id="GO:0006446">
    <property type="term" value="P:regulation of translational initiation"/>
    <property type="evidence" value="ECO:0007669"/>
    <property type="project" value="TreeGrafter"/>
</dbReference>
<dbReference type="PROSITE" id="PS50908">
    <property type="entry name" value="RWD"/>
    <property type="match status" value="1"/>
</dbReference>
<evidence type="ECO:0000256" key="7">
    <source>
        <dbReference type="SAM" id="MobiDB-lite"/>
    </source>
</evidence>
<accession>A0A854QE26</accession>
<keyword evidence="4" id="KW-0678">Repressor</keyword>
<feature type="domain" description="RWD" evidence="8">
    <location>
        <begin position="107"/>
        <end position="268"/>
    </location>
</feature>
<evidence type="ECO:0000256" key="4">
    <source>
        <dbReference type="ARBA" id="ARBA00022491"/>
    </source>
</evidence>
<evidence type="ECO:0000256" key="2">
    <source>
        <dbReference type="ARBA" id="ARBA00007665"/>
    </source>
</evidence>
<dbReference type="InterPro" id="IPR023582">
    <property type="entry name" value="Impact"/>
</dbReference>
<dbReference type="Gene3D" id="3.30.230.30">
    <property type="entry name" value="Impact, N-terminal domain"/>
    <property type="match status" value="1"/>
</dbReference>
<dbReference type="SUPFAM" id="SSF54211">
    <property type="entry name" value="Ribosomal protein S5 domain 2-like"/>
    <property type="match status" value="1"/>
</dbReference>
<comment type="caution">
    <text evidence="9">The sequence shown here is derived from an EMBL/GenBank/DDBJ whole genome shotgun (WGS) entry which is preliminary data.</text>
</comment>
<evidence type="ECO:0000256" key="3">
    <source>
        <dbReference type="ARBA" id="ARBA00022490"/>
    </source>
</evidence>
<organism evidence="9 10">
    <name type="scientific">Cryptococcus neoformans Tu259-1</name>
    <dbReference type="NCBI Taxonomy" id="1230072"/>
    <lineage>
        <taxon>Eukaryota</taxon>
        <taxon>Fungi</taxon>
        <taxon>Dikarya</taxon>
        <taxon>Basidiomycota</taxon>
        <taxon>Agaricomycotina</taxon>
        <taxon>Tremellomycetes</taxon>
        <taxon>Tremellales</taxon>
        <taxon>Cryptococcaceae</taxon>
        <taxon>Cryptococcus</taxon>
        <taxon>Cryptococcus neoformans species complex</taxon>
    </lineage>
</organism>
<reference evidence="9 10" key="1">
    <citation type="submission" date="2017-06" db="EMBL/GenBank/DDBJ databases">
        <title>Global population genomics of the pathogenic fungus Cryptococcus neoformans var. grubii.</title>
        <authorList>
            <person name="Cuomo C."/>
            <person name="Litvintseva A."/>
            <person name="Chen Y."/>
            <person name="Young S."/>
            <person name="Zeng Q."/>
            <person name="Chapman S."/>
            <person name="Gujja S."/>
            <person name="Saif S."/>
            <person name="Birren B."/>
        </authorList>
    </citation>
    <scope>NUCLEOTIDE SEQUENCE [LARGE SCALE GENOMIC DNA]</scope>
    <source>
        <strain evidence="9 10">Tu259-1</strain>
    </source>
</reference>
<dbReference type="InterPro" id="IPR016135">
    <property type="entry name" value="UBQ-conjugating_enzyme/RWD"/>
</dbReference>
<evidence type="ECO:0000313" key="9">
    <source>
        <dbReference type="EMBL" id="OXG22005.1"/>
    </source>
</evidence>
<comment type="subcellular location">
    <subcellularLocation>
        <location evidence="1">Cytoplasm</location>
    </subcellularLocation>
</comment>
<evidence type="ECO:0000256" key="5">
    <source>
        <dbReference type="ARBA" id="ARBA00022845"/>
    </source>
</evidence>
<dbReference type="Pfam" id="PF01205">
    <property type="entry name" value="Impact_N"/>
    <property type="match status" value="1"/>
</dbReference>
<name>A0A854QE26_CRYNE</name>
<evidence type="ECO:0000256" key="1">
    <source>
        <dbReference type="ARBA" id="ARBA00004496"/>
    </source>
</evidence>
<dbReference type="Gene3D" id="3.10.110.10">
    <property type="entry name" value="Ubiquitin Conjugating Enzyme"/>
    <property type="match status" value="1"/>
</dbReference>
<comment type="similarity">
    <text evidence="2">Belongs to the IMPACT family.</text>
</comment>
<dbReference type="GO" id="GO:0140469">
    <property type="term" value="P:GCN2-mediated signaling"/>
    <property type="evidence" value="ECO:0007669"/>
    <property type="project" value="TreeGrafter"/>
</dbReference>
<keyword evidence="6" id="KW-0346">Stress response</keyword>
<dbReference type="InterPro" id="IPR001498">
    <property type="entry name" value="Impact_N"/>
</dbReference>
<proteinExistence type="inferred from homology"/>
<gene>
    <name evidence="9" type="ORF">C361_03433</name>
</gene>
<feature type="compositionally biased region" description="Polar residues" evidence="7">
    <location>
        <begin position="128"/>
        <end position="140"/>
    </location>
</feature>
<evidence type="ECO:0000259" key="8">
    <source>
        <dbReference type="PROSITE" id="PS50908"/>
    </source>
</evidence>
<dbReference type="EMBL" id="AMKT01000041">
    <property type="protein sequence ID" value="OXG22005.1"/>
    <property type="molecule type" value="Genomic_DNA"/>
</dbReference>
<feature type="region of interest" description="Disordered" evidence="7">
    <location>
        <begin position="279"/>
        <end position="309"/>
    </location>
</feature>
<feature type="region of interest" description="Disordered" evidence="7">
    <location>
        <begin position="126"/>
        <end position="148"/>
    </location>
</feature>
<dbReference type="AlphaFoldDB" id="A0A854QE26"/>
<evidence type="ECO:0000256" key="6">
    <source>
        <dbReference type="ARBA" id="ARBA00023016"/>
    </source>
</evidence>
<dbReference type="Pfam" id="PF05773">
    <property type="entry name" value="RWD"/>
    <property type="match status" value="1"/>
</dbReference>
<dbReference type="PANTHER" id="PTHR16301:SF24">
    <property type="entry name" value="RWD DOMAIN-CONTAINING PROTEIN"/>
    <property type="match status" value="1"/>
</dbReference>
<dbReference type="SUPFAM" id="SSF54495">
    <property type="entry name" value="UBC-like"/>
    <property type="match status" value="1"/>
</dbReference>